<evidence type="ECO:0000256" key="2">
    <source>
        <dbReference type="ARBA" id="ARBA00023015"/>
    </source>
</evidence>
<reference evidence="8" key="1">
    <citation type="submission" date="2020-01" db="EMBL/GenBank/DDBJ databases">
        <title>Genome sequence of Kobresia littledalei, the first chromosome-level genome in the family Cyperaceae.</title>
        <authorList>
            <person name="Qu G."/>
        </authorList>
    </citation>
    <scope>NUCLEOTIDE SEQUENCE</scope>
    <source>
        <strain evidence="8">C.B.Clarke</strain>
        <tissue evidence="8">Leaf</tissue>
    </source>
</reference>
<evidence type="ECO:0000256" key="1">
    <source>
        <dbReference type="ARBA" id="ARBA00004123"/>
    </source>
</evidence>
<keyword evidence="5" id="KW-0539">Nucleus</keyword>
<evidence type="ECO:0000313" key="8">
    <source>
        <dbReference type="EMBL" id="KAF3339223.1"/>
    </source>
</evidence>
<dbReference type="GO" id="GO:0003700">
    <property type="term" value="F:DNA-binding transcription factor activity"/>
    <property type="evidence" value="ECO:0007669"/>
    <property type="project" value="InterPro"/>
</dbReference>
<keyword evidence="3" id="KW-0238">DNA-binding</keyword>
<dbReference type="InterPro" id="IPR003657">
    <property type="entry name" value="WRKY_dom"/>
</dbReference>
<dbReference type="Proteomes" id="UP000623129">
    <property type="component" value="Unassembled WGS sequence"/>
</dbReference>
<protein>
    <submittedName>
        <fullName evidence="8">WRKY transcription factor 22</fullName>
    </submittedName>
</protein>
<feature type="compositionally biased region" description="Polar residues" evidence="6">
    <location>
        <begin position="44"/>
        <end position="63"/>
    </location>
</feature>
<evidence type="ECO:0000256" key="6">
    <source>
        <dbReference type="SAM" id="MobiDB-lite"/>
    </source>
</evidence>
<dbReference type="GO" id="GO:0000976">
    <property type="term" value="F:transcription cis-regulatory region binding"/>
    <property type="evidence" value="ECO:0007669"/>
    <property type="project" value="TreeGrafter"/>
</dbReference>
<dbReference type="SMART" id="SM00774">
    <property type="entry name" value="WRKY"/>
    <property type="match status" value="1"/>
</dbReference>
<gene>
    <name evidence="8" type="ORF">FCM35_KLT16694</name>
</gene>
<name>A0A833VX66_9POAL</name>
<keyword evidence="4" id="KW-0804">Transcription</keyword>
<dbReference type="Gene3D" id="2.20.25.80">
    <property type="entry name" value="WRKY domain"/>
    <property type="match status" value="1"/>
</dbReference>
<dbReference type="InterPro" id="IPR044810">
    <property type="entry name" value="WRKY_plant"/>
</dbReference>
<dbReference type="GO" id="GO:0005634">
    <property type="term" value="C:nucleus"/>
    <property type="evidence" value="ECO:0007669"/>
    <property type="project" value="UniProtKB-SubCell"/>
</dbReference>
<dbReference type="PANTHER" id="PTHR32096:SF18">
    <property type="entry name" value="DISEASE RESISTANCE PROTEIN RRS1B-RELATED"/>
    <property type="match status" value="1"/>
</dbReference>
<dbReference type="EMBL" id="SWLB01000004">
    <property type="protein sequence ID" value="KAF3339223.1"/>
    <property type="molecule type" value="Genomic_DNA"/>
</dbReference>
<proteinExistence type="predicted"/>
<dbReference type="PROSITE" id="PS50811">
    <property type="entry name" value="WRKY"/>
    <property type="match status" value="1"/>
</dbReference>
<feature type="domain" description="WRKY" evidence="7">
    <location>
        <begin position="14"/>
        <end position="42"/>
    </location>
</feature>
<feature type="region of interest" description="Disordered" evidence="6">
    <location>
        <begin position="34"/>
        <end position="86"/>
    </location>
</feature>
<sequence>MLGKDHYAPSFSLLARKQVERSRTDPGSLIITYTAEHNHPVPTHRNSLAGSTRQKFPAGTTSAETRDEGEGEGASPVAGLSPNTPLTASLEEEMLQEEELEEGMLVVEDVEMVREDEFLILGQEPKFFCNYLADWR</sequence>
<dbReference type="AlphaFoldDB" id="A0A833VX66"/>
<dbReference type="Pfam" id="PF03106">
    <property type="entry name" value="WRKY"/>
    <property type="match status" value="1"/>
</dbReference>
<organism evidence="8 9">
    <name type="scientific">Carex littledalei</name>
    <dbReference type="NCBI Taxonomy" id="544730"/>
    <lineage>
        <taxon>Eukaryota</taxon>
        <taxon>Viridiplantae</taxon>
        <taxon>Streptophyta</taxon>
        <taxon>Embryophyta</taxon>
        <taxon>Tracheophyta</taxon>
        <taxon>Spermatophyta</taxon>
        <taxon>Magnoliopsida</taxon>
        <taxon>Liliopsida</taxon>
        <taxon>Poales</taxon>
        <taxon>Cyperaceae</taxon>
        <taxon>Cyperoideae</taxon>
        <taxon>Cariceae</taxon>
        <taxon>Carex</taxon>
        <taxon>Carex subgen. Euthyceras</taxon>
    </lineage>
</organism>
<accession>A0A833VX66</accession>
<keyword evidence="2" id="KW-0805">Transcription regulation</keyword>
<evidence type="ECO:0000256" key="3">
    <source>
        <dbReference type="ARBA" id="ARBA00023125"/>
    </source>
</evidence>
<evidence type="ECO:0000256" key="4">
    <source>
        <dbReference type="ARBA" id="ARBA00023163"/>
    </source>
</evidence>
<dbReference type="PANTHER" id="PTHR32096">
    <property type="entry name" value="WRKY TRANSCRIPTION FACTOR 30-RELATED-RELATED"/>
    <property type="match status" value="1"/>
</dbReference>
<dbReference type="InterPro" id="IPR036576">
    <property type="entry name" value="WRKY_dom_sf"/>
</dbReference>
<evidence type="ECO:0000313" key="9">
    <source>
        <dbReference type="Proteomes" id="UP000623129"/>
    </source>
</evidence>
<dbReference type="SUPFAM" id="SSF118290">
    <property type="entry name" value="WRKY DNA-binding domain"/>
    <property type="match status" value="1"/>
</dbReference>
<keyword evidence="9" id="KW-1185">Reference proteome</keyword>
<evidence type="ECO:0000259" key="7">
    <source>
        <dbReference type="PROSITE" id="PS50811"/>
    </source>
</evidence>
<comment type="caution">
    <text evidence="8">The sequence shown here is derived from an EMBL/GenBank/DDBJ whole genome shotgun (WGS) entry which is preliminary data.</text>
</comment>
<comment type="subcellular location">
    <subcellularLocation>
        <location evidence="1">Nucleus</location>
    </subcellularLocation>
</comment>
<evidence type="ECO:0000256" key="5">
    <source>
        <dbReference type="ARBA" id="ARBA00023242"/>
    </source>
</evidence>
<dbReference type="OrthoDB" id="662136at2759"/>